<organism evidence="2 3">
    <name type="scientific">Microbispora rosea</name>
    <dbReference type="NCBI Taxonomy" id="58117"/>
    <lineage>
        <taxon>Bacteria</taxon>
        <taxon>Bacillati</taxon>
        <taxon>Actinomycetota</taxon>
        <taxon>Actinomycetes</taxon>
        <taxon>Streptosporangiales</taxon>
        <taxon>Streptosporangiaceae</taxon>
        <taxon>Microbispora</taxon>
    </lineage>
</organism>
<dbReference type="RefSeq" id="WP_076432885.1">
    <property type="nucleotide sequence ID" value="NZ_FTNI01000002.1"/>
</dbReference>
<sequence>MRSDRRSERLGARRLTAVMGTALVLVSGGAGCATVPTSGSPRAAQEDHGKDTLSQPYVRLIATPPKKGAPPEDIVKGFQAAMAAFDDPDLAIAREYLTSGAVKRWNPWQQTRIYEGKIESDHTQDLQKATRITVTLKGTAVATIDPEGRSTPAAGAIGEPFMLVKQNGEWRIDGLSDGRLLSYDDLQRAYRRVDLYYPPASGEIGLVDDRVWVPIEPGRGVPETLVRRLLAGPTSSIRNAVTSAFPPGTKLNRITVEGDTVVLDFSAELEAVPTDRLDALKAQLVWTLGELVTGRTVEIRVNGESGRRFRPADYARYDPNVLTGSLQAYYMQGGRLLQFKEKGDGTPVPGAAGEQTGKFSQPAVSNPNNYPPLVAALLNGDGVYVAPMAPGSQWQRWIAGGDMSPPSWDRYGAVWSAERVNPHESRVWMAENGRARRVDIDDELSYGRIIELRVSRDGARIAAIVDDGLGTSVKIGTIVRNGLQTRIESVRTLIEPRDARKIKDIAWQDAADLLVLSEGSSGQELANWSVMEGVVPNDGPIKLDSKIKSIAAVPDHVLAAADEGQVLTYSVDKHAWTPRADNGSTDPVYPLG</sequence>
<dbReference type="InterPro" id="IPR018910">
    <property type="entry name" value="LpqB_C"/>
</dbReference>
<name>A0A1N6TGH7_9ACTN</name>
<gene>
    <name evidence="2" type="ORF">SAMN05421833_102350</name>
</gene>
<dbReference type="Pfam" id="PF25976">
    <property type="entry name" value="LpqB_N"/>
    <property type="match status" value="1"/>
</dbReference>
<evidence type="ECO:0000259" key="1">
    <source>
        <dbReference type="SMART" id="SM00909"/>
    </source>
</evidence>
<dbReference type="OrthoDB" id="3226781at2"/>
<evidence type="ECO:0000313" key="3">
    <source>
        <dbReference type="Proteomes" id="UP000186096"/>
    </source>
</evidence>
<dbReference type="EMBL" id="FTNI01000002">
    <property type="protein sequence ID" value="SIQ52357.1"/>
    <property type="molecule type" value="Genomic_DNA"/>
</dbReference>
<protein>
    <submittedName>
        <fullName evidence="2">Sporulation and spore germination</fullName>
    </submittedName>
</protein>
<dbReference type="InterPro" id="IPR019606">
    <property type="entry name" value="GerMN"/>
</dbReference>
<feature type="domain" description="GerMN" evidence="1">
    <location>
        <begin position="222"/>
        <end position="310"/>
    </location>
</feature>
<keyword evidence="3" id="KW-1185">Reference proteome</keyword>
<dbReference type="Pfam" id="PF10646">
    <property type="entry name" value="Germane"/>
    <property type="match status" value="1"/>
</dbReference>
<dbReference type="Pfam" id="PF10647">
    <property type="entry name" value="Gmad1"/>
    <property type="match status" value="1"/>
</dbReference>
<dbReference type="STRING" id="58117.SAMN05421833_102350"/>
<dbReference type="Proteomes" id="UP000186096">
    <property type="component" value="Unassembled WGS sequence"/>
</dbReference>
<dbReference type="InterPro" id="IPR059026">
    <property type="entry name" value="LpqB_N"/>
</dbReference>
<accession>A0A1N6TGH7</accession>
<dbReference type="PROSITE" id="PS51257">
    <property type="entry name" value="PROKAR_LIPOPROTEIN"/>
    <property type="match status" value="1"/>
</dbReference>
<dbReference type="SMART" id="SM00909">
    <property type="entry name" value="Germane"/>
    <property type="match status" value="1"/>
</dbReference>
<dbReference type="AlphaFoldDB" id="A0A1N6TGH7"/>
<evidence type="ECO:0000313" key="2">
    <source>
        <dbReference type="EMBL" id="SIQ52357.1"/>
    </source>
</evidence>
<reference evidence="3" key="1">
    <citation type="submission" date="2017-01" db="EMBL/GenBank/DDBJ databases">
        <authorList>
            <person name="Varghese N."/>
            <person name="Submissions S."/>
        </authorList>
    </citation>
    <scope>NUCLEOTIDE SEQUENCE [LARGE SCALE GENOMIC DNA]</scope>
    <source>
        <strain evidence="3">ATCC 12950</strain>
    </source>
</reference>
<proteinExistence type="predicted"/>